<accession>A0A1Y0I9J3</accession>
<dbReference type="EMBL" id="CP021425">
    <property type="protein sequence ID" value="ARU57131.1"/>
    <property type="molecule type" value="Genomic_DNA"/>
</dbReference>
<evidence type="ECO:0000256" key="5">
    <source>
        <dbReference type="ARBA" id="ARBA00022490"/>
    </source>
</evidence>
<dbReference type="OrthoDB" id="9803237at2"/>
<evidence type="ECO:0000313" key="16">
    <source>
        <dbReference type="Proteomes" id="UP000196027"/>
    </source>
</evidence>
<dbReference type="SUPFAM" id="SSF89550">
    <property type="entry name" value="PHP domain-like"/>
    <property type="match status" value="1"/>
</dbReference>
<reference evidence="15 16" key="1">
    <citation type="submission" date="2017-05" db="EMBL/GenBank/DDBJ databases">
        <title>Genomic insights into alkan degradation activity of Oleiphilus messinensis.</title>
        <authorList>
            <person name="Kozyavkin S.A."/>
            <person name="Slesarev A.I."/>
            <person name="Golyshin P.N."/>
            <person name="Korzhenkov A."/>
            <person name="Golyshina O.N."/>
            <person name="Toshchakov S.V."/>
        </authorList>
    </citation>
    <scope>NUCLEOTIDE SEQUENCE [LARGE SCALE GENOMIC DNA]</scope>
    <source>
        <strain evidence="15 16">ME102</strain>
    </source>
</reference>
<dbReference type="HAMAP" id="MF_01902">
    <property type="entry name" value="DNApol_error_prone"/>
    <property type="match status" value="1"/>
</dbReference>
<dbReference type="InterPro" id="IPR004013">
    <property type="entry name" value="PHP_dom"/>
</dbReference>
<evidence type="ECO:0000256" key="7">
    <source>
        <dbReference type="ARBA" id="ARBA00022695"/>
    </source>
</evidence>
<dbReference type="Proteomes" id="UP000196027">
    <property type="component" value="Chromosome"/>
</dbReference>
<evidence type="ECO:0000256" key="10">
    <source>
        <dbReference type="ARBA" id="ARBA00022932"/>
    </source>
</evidence>
<name>A0A1Y0I9J3_9GAMM</name>
<feature type="domain" description="Polymerase/histidinol phosphatase N-terminal" evidence="14">
    <location>
        <begin position="4"/>
        <end position="77"/>
    </location>
</feature>
<organism evidence="15 16">
    <name type="scientific">Oleiphilus messinensis</name>
    <dbReference type="NCBI Taxonomy" id="141451"/>
    <lineage>
        <taxon>Bacteria</taxon>
        <taxon>Pseudomonadati</taxon>
        <taxon>Pseudomonadota</taxon>
        <taxon>Gammaproteobacteria</taxon>
        <taxon>Oceanospirillales</taxon>
        <taxon>Oleiphilaceae</taxon>
        <taxon>Oleiphilus</taxon>
    </lineage>
</organism>
<dbReference type="InterPro" id="IPR040982">
    <property type="entry name" value="DNA_pol3_finger"/>
</dbReference>
<dbReference type="Pfam" id="PF01336">
    <property type="entry name" value="tRNA_anti-codon"/>
    <property type="match status" value="1"/>
</dbReference>
<dbReference type="Pfam" id="PF07733">
    <property type="entry name" value="DNA_pol3_alpha"/>
    <property type="match status" value="1"/>
</dbReference>
<dbReference type="GO" id="GO:0005737">
    <property type="term" value="C:cytoplasm"/>
    <property type="evidence" value="ECO:0007669"/>
    <property type="project" value="UniProtKB-SubCell"/>
</dbReference>
<dbReference type="AlphaFoldDB" id="A0A1Y0I9J3"/>
<dbReference type="Pfam" id="PF02811">
    <property type="entry name" value="PHP"/>
    <property type="match status" value="1"/>
</dbReference>
<dbReference type="KEGG" id="ome:OLMES_3088"/>
<dbReference type="NCBIfam" id="TIGR00594">
    <property type="entry name" value="polc"/>
    <property type="match status" value="1"/>
</dbReference>
<dbReference type="Pfam" id="PF14579">
    <property type="entry name" value="HHH_6"/>
    <property type="match status" value="1"/>
</dbReference>
<dbReference type="SMART" id="SM00481">
    <property type="entry name" value="POLIIIAc"/>
    <property type="match status" value="1"/>
</dbReference>
<keyword evidence="11 13" id="KW-0234">DNA repair</keyword>
<gene>
    <name evidence="13" type="primary">dnaE2</name>
    <name evidence="15" type="ORF">OLMES_3088</name>
</gene>
<dbReference type="EC" id="2.7.7.7" evidence="3 13"/>
<dbReference type="Pfam" id="PF17657">
    <property type="entry name" value="DNA_pol3_finger"/>
    <property type="match status" value="1"/>
</dbReference>
<comment type="function">
    <text evidence="13">DNA polymerase involved in damage-induced mutagenesis and translesion synthesis (TLS). It is not the major replicative DNA polymerase.</text>
</comment>
<evidence type="ECO:0000256" key="6">
    <source>
        <dbReference type="ARBA" id="ARBA00022679"/>
    </source>
</evidence>
<dbReference type="NCBIfam" id="NF004225">
    <property type="entry name" value="PRK05672.1"/>
    <property type="match status" value="1"/>
</dbReference>
<comment type="similarity">
    <text evidence="2 13">Belongs to the DNA polymerase type-C family. DnaE2 subfamily.</text>
</comment>
<evidence type="ECO:0000256" key="2">
    <source>
        <dbReference type="ARBA" id="ARBA00007391"/>
    </source>
</evidence>
<dbReference type="InterPro" id="IPR004365">
    <property type="entry name" value="NA-bd_OB_tRNA"/>
</dbReference>
<evidence type="ECO:0000256" key="3">
    <source>
        <dbReference type="ARBA" id="ARBA00012417"/>
    </source>
</evidence>
<evidence type="ECO:0000256" key="13">
    <source>
        <dbReference type="HAMAP-Rule" id="MF_01902"/>
    </source>
</evidence>
<keyword evidence="6 13" id="KW-0808">Transferase</keyword>
<dbReference type="GO" id="GO:0008408">
    <property type="term" value="F:3'-5' exonuclease activity"/>
    <property type="evidence" value="ECO:0007669"/>
    <property type="project" value="InterPro"/>
</dbReference>
<dbReference type="PANTHER" id="PTHR32294:SF4">
    <property type="entry name" value="ERROR-PRONE DNA POLYMERASE"/>
    <property type="match status" value="1"/>
</dbReference>
<keyword evidence="16" id="KW-1185">Reference proteome</keyword>
<dbReference type="GO" id="GO:0003887">
    <property type="term" value="F:DNA-directed DNA polymerase activity"/>
    <property type="evidence" value="ECO:0007669"/>
    <property type="project" value="UniProtKB-UniRule"/>
</dbReference>
<keyword evidence="9 13" id="KW-0227">DNA damage</keyword>
<evidence type="ECO:0000256" key="9">
    <source>
        <dbReference type="ARBA" id="ARBA00022763"/>
    </source>
</evidence>
<dbReference type="InterPro" id="IPR023073">
    <property type="entry name" value="DnaE2"/>
</dbReference>
<dbReference type="Gene3D" id="3.20.20.140">
    <property type="entry name" value="Metal-dependent hydrolases"/>
    <property type="match status" value="1"/>
</dbReference>
<sequence length="1079" mass="121193">MDYVELHCLTNFSFLRGASHPEELVEQAITLGYKGLAITDECTLAGVVRAHAALKQRQQENRQPLQLLIGTELCLQDYNGTFIILVTDREGYAELCRFITLARRAASKGEYQADSQMLMDTIKRNLLLWSPPYPCSQKLDGPFTDNSPFTNNCPFTNIKFQNAFKGRSWLLAERFLDNKDHIYLHNLSKLSEATQTPIACAGDVHMHIPGRKPLQDVLTATRLGATLQQAGKKLHANYEKYLRSLTKLEKIYPEAWRRETTKIAALCHFSLDELRYEYPKDLVPETLTPTQYLHQLVSTGELQRFGEHTPKPIKALIDKELQLIQALHYEHYFLTIYDIVAFAKRQGILCQGRGSAANSVVCYCLGITEVDPTKIHLLFERFISKERNEPPDIDVDFEHERREEVIQYIYQRYGRHRAALAASVVTYRGKSAIRDVGKALGLDLAYLDQLVRAIDWRDKTPHWSDQLRQALAIGTLQQDQDSAPTPGDHLVELVKQLVGFPRHLSQHVGGFVIAADNLDRLVPVENAAMPERTIIQWDKDDLEALGLLKVDVLALGMLSAIRKAIDYTHAYKGFPTCLGDIPAEDPEVYLMLQKADNIGVFQVESRAQSNMLPRLKPACYYDLVIQVAIVRPGPIQGDMVHPYLRRRSGLETPTYPTAEIKETLERTLGVPIFQEQVIKLAMVAAGFSAGEADQLRRAMANWKRNGKLKPFQQKLIEGMTARGHSADFAQRICNQISGFGEYGFPESHAASFALLVYTSSWLKYYEPAAFCCGLLNSQPMGFYSPSQLVQDAIRHDVIVLPVEINSSHWDHHLVPGLKNAHGQPAIRLGMRLVKGLPQEAVKHLIQNRPDTGYPSLSSIHKHSGLSSHDLEKLASAGAFQILSGHRYQARWDILEHHKPMALQPACNTSRDSTSSDSHNSLTNNQVANYCLPAPSEGENILEDYTSLGLTLGKHPLAILKQKGFFKHCKSSRELLNVPHKTLVHVVGLVVGRQRPGTATGVTFMTLEDEAGSINVVVWLATARAQRKALLTSQLMQVSGLLEREGDIIHIIAGRMINLNTCLQHISEQASWKLKSRDFH</sequence>
<protein>
    <recommendedName>
        <fullName evidence="4 13">Error-prone DNA polymerase</fullName>
        <ecNumber evidence="3 13">2.7.7.7</ecNumber>
    </recommendedName>
</protein>
<comment type="catalytic activity">
    <reaction evidence="12 13">
        <text>DNA(n) + a 2'-deoxyribonucleoside 5'-triphosphate = DNA(n+1) + diphosphate</text>
        <dbReference type="Rhea" id="RHEA:22508"/>
        <dbReference type="Rhea" id="RHEA-COMP:17339"/>
        <dbReference type="Rhea" id="RHEA-COMP:17340"/>
        <dbReference type="ChEBI" id="CHEBI:33019"/>
        <dbReference type="ChEBI" id="CHEBI:61560"/>
        <dbReference type="ChEBI" id="CHEBI:173112"/>
        <dbReference type="EC" id="2.7.7.7"/>
    </reaction>
</comment>
<keyword evidence="8 13" id="KW-0235">DNA replication</keyword>
<dbReference type="CDD" id="cd04485">
    <property type="entry name" value="DnaE_OBF"/>
    <property type="match status" value="1"/>
</dbReference>
<dbReference type="PANTHER" id="PTHR32294">
    <property type="entry name" value="DNA POLYMERASE III SUBUNIT ALPHA"/>
    <property type="match status" value="1"/>
</dbReference>
<dbReference type="GO" id="GO:0003676">
    <property type="term" value="F:nucleic acid binding"/>
    <property type="evidence" value="ECO:0007669"/>
    <property type="project" value="InterPro"/>
</dbReference>
<dbReference type="Gene3D" id="1.10.150.870">
    <property type="match status" value="1"/>
</dbReference>
<proteinExistence type="inferred from homology"/>
<keyword evidence="5 13" id="KW-0963">Cytoplasm</keyword>
<comment type="subcellular location">
    <subcellularLocation>
        <location evidence="1 13">Cytoplasm</location>
    </subcellularLocation>
</comment>
<dbReference type="InterPro" id="IPR011708">
    <property type="entry name" value="DNA_pol3_alpha_NTPase_dom"/>
</dbReference>
<keyword evidence="7 13" id="KW-0548">Nucleotidyltransferase</keyword>
<dbReference type="InterPro" id="IPR004805">
    <property type="entry name" value="DnaE2/DnaE/PolC"/>
</dbReference>
<dbReference type="InterPro" id="IPR029460">
    <property type="entry name" value="DNAPol_HHH"/>
</dbReference>
<evidence type="ECO:0000313" key="15">
    <source>
        <dbReference type="EMBL" id="ARU57131.1"/>
    </source>
</evidence>
<dbReference type="CDD" id="cd07434">
    <property type="entry name" value="PHP_PolIIIA_DnaE2"/>
    <property type="match status" value="1"/>
</dbReference>
<evidence type="ECO:0000256" key="12">
    <source>
        <dbReference type="ARBA" id="ARBA00049244"/>
    </source>
</evidence>
<evidence type="ECO:0000259" key="14">
    <source>
        <dbReference type="SMART" id="SM00481"/>
    </source>
</evidence>
<keyword evidence="10 13" id="KW-0239">DNA-directed DNA polymerase</keyword>
<evidence type="ECO:0000256" key="11">
    <source>
        <dbReference type="ARBA" id="ARBA00023204"/>
    </source>
</evidence>
<dbReference type="GO" id="GO:0006281">
    <property type="term" value="P:DNA repair"/>
    <property type="evidence" value="ECO:0007669"/>
    <property type="project" value="UniProtKB-UniRule"/>
</dbReference>
<dbReference type="InterPro" id="IPR016195">
    <property type="entry name" value="Pol/histidinol_Pase-like"/>
</dbReference>
<evidence type="ECO:0000256" key="4">
    <source>
        <dbReference type="ARBA" id="ARBA00017273"/>
    </source>
</evidence>
<evidence type="ECO:0000256" key="1">
    <source>
        <dbReference type="ARBA" id="ARBA00004496"/>
    </source>
</evidence>
<dbReference type="GO" id="GO:0006260">
    <property type="term" value="P:DNA replication"/>
    <property type="evidence" value="ECO:0007669"/>
    <property type="project" value="UniProtKB-KW"/>
</dbReference>
<evidence type="ECO:0000256" key="8">
    <source>
        <dbReference type="ARBA" id="ARBA00022705"/>
    </source>
</evidence>
<dbReference type="InterPro" id="IPR003141">
    <property type="entry name" value="Pol/His_phosphatase_N"/>
</dbReference>